<name>A0ACC3BV30_PYRYE</name>
<proteinExistence type="predicted"/>
<organism evidence="1 2">
    <name type="scientific">Pyropia yezoensis</name>
    <name type="common">Susabi-nori</name>
    <name type="synonym">Porphyra yezoensis</name>
    <dbReference type="NCBI Taxonomy" id="2788"/>
    <lineage>
        <taxon>Eukaryota</taxon>
        <taxon>Rhodophyta</taxon>
        <taxon>Bangiophyceae</taxon>
        <taxon>Bangiales</taxon>
        <taxon>Bangiaceae</taxon>
        <taxon>Pyropia</taxon>
    </lineage>
</organism>
<accession>A0ACC3BV30</accession>
<protein>
    <submittedName>
        <fullName evidence="1">Uncharacterized protein</fullName>
    </submittedName>
</protein>
<evidence type="ECO:0000313" key="2">
    <source>
        <dbReference type="Proteomes" id="UP000798662"/>
    </source>
</evidence>
<evidence type="ECO:0000313" key="1">
    <source>
        <dbReference type="EMBL" id="KAK1861321.1"/>
    </source>
</evidence>
<keyword evidence="2" id="KW-1185">Reference proteome</keyword>
<dbReference type="EMBL" id="CM020618">
    <property type="protein sequence ID" value="KAK1861321.1"/>
    <property type="molecule type" value="Genomic_DNA"/>
</dbReference>
<comment type="caution">
    <text evidence="1">The sequence shown here is derived from an EMBL/GenBank/DDBJ whole genome shotgun (WGS) entry which is preliminary data.</text>
</comment>
<gene>
    <name evidence="1" type="ORF">I4F81_003905</name>
</gene>
<reference evidence="1" key="1">
    <citation type="submission" date="2019-11" db="EMBL/GenBank/DDBJ databases">
        <title>Nori genome reveals adaptations in red seaweeds to the harsh intertidal environment.</title>
        <authorList>
            <person name="Wang D."/>
            <person name="Mao Y."/>
        </authorList>
    </citation>
    <scope>NUCLEOTIDE SEQUENCE</scope>
    <source>
        <tissue evidence="1">Gametophyte</tissue>
    </source>
</reference>
<sequence length="339" mass="35433">MGVRVVATLLSVGVAAATAAATVAAWDAGPDATTGGSGGGRCPTGRAAPSWAPNRCYVACPPRAVRTDPSTCVHTIRWRGNTHLWVANGAVTLLARSTSPAARAAAAALNGTACRDAWESGMWGEDLLGRADNPLDGDRRGTHFFNARGVRYDGRKTSVVTYTYLWKSTDNSALKEMATLVSRLGSLIDPSVETCKTLGAALHYVTDMMPFHSSGYSAFSSPPLLHAVAEYYVPTIQAAHPPVGGWSSTSGPGRGAGVEAAFVAASVESNKLAPALISAFADGDGDDSCTMTPDAPVVYRGYCFLGDPAVDREVGRALALGYDTTATWLAELWRTKAMT</sequence>
<dbReference type="Proteomes" id="UP000798662">
    <property type="component" value="Chromosome 1"/>
</dbReference>